<protein>
    <submittedName>
        <fullName evidence="1">Uncharacterized protein</fullName>
    </submittedName>
</protein>
<reference evidence="2" key="1">
    <citation type="submission" date="2017-06" db="EMBL/GenBank/DDBJ databases">
        <title>Whole genome sequence of Laribacter hongkongensis LHGZ1.</title>
        <authorList>
            <person name="Chen D."/>
            <person name="Wu H."/>
            <person name="Chen J."/>
        </authorList>
    </citation>
    <scope>NUCLEOTIDE SEQUENCE [LARGE SCALE GENOMIC DNA]</scope>
    <source>
        <strain evidence="2">LHGZ1</strain>
    </source>
</reference>
<evidence type="ECO:0000313" key="2">
    <source>
        <dbReference type="Proteomes" id="UP000197424"/>
    </source>
</evidence>
<proteinExistence type="predicted"/>
<dbReference type="AlphaFoldDB" id="A0A248LE34"/>
<evidence type="ECO:0000313" key="1">
    <source>
        <dbReference type="EMBL" id="ASJ22882.1"/>
    </source>
</evidence>
<organism evidence="1 2">
    <name type="scientific">Laribacter hongkongensis</name>
    <dbReference type="NCBI Taxonomy" id="168471"/>
    <lineage>
        <taxon>Bacteria</taxon>
        <taxon>Pseudomonadati</taxon>
        <taxon>Pseudomonadota</taxon>
        <taxon>Betaproteobacteria</taxon>
        <taxon>Neisseriales</taxon>
        <taxon>Aquaspirillaceae</taxon>
        <taxon>Laribacter</taxon>
    </lineage>
</organism>
<sequence length="38" mass="4037">MIRVLGGLLLVLALALGFWAYLRADAVLTFAGLAGMCR</sequence>
<name>A0A248LE34_9NEIS</name>
<dbReference type="Proteomes" id="UP000197424">
    <property type="component" value="Chromosome"/>
</dbReference>
<dbReference type="EMBL" id="CP022115">
    <property type="protein sequence ID" value="ASJ22882.1"/>
    <property type="molecule type" value="Genomic_DNA"/>
</dbReference>
<accession>A0A248LE34</accession>
<gene>
    <name evidence="1" type="ORF">LHGZ1_0051</name>
</gene>